<dbReference type="eggNOG" id="COG1657">
    <property type="taxonomic scope" value="Bacteria"/>
</dbReference>
<dbReference type="PATRIC" id="fig|1254432.3.peg.7822"/>
<evidence type="ECO:0000313" key="2">
    <source>
        <dbReference type="Proteomes" id="UP000014803"/>
    </source>
</evidence>
<evidence type="ECO:0008006" key="3">
    <source>
        <dbReference type="Google" id="ProtNLM"/>
    </source>
</evidence>
<dbReference type="Proteomes" id="UP000014803">
    <property type="component" value="Chromosome"/>
</dbReference>
<sequence length="344" mass="37729">MNYTSWLSTSGDAAAKLAADKALADNMLTWQMPHGGFYKNKKDIYHAPWNGTDARSGWSGEDDVELGTIDNDATVTELLFLADVYRRSGDARYRDGARKALDFLLTMQYRSGGFPQVYPARAGSSSYSNYVTFNDNAMARVMILLDQIAKVADPLGGDLFTDAQRSSAAAAVAQGIDFILKAQILQAGVKTVWCAQHDPVTYEPRGGRSYELASKSGKESAGVIAFLMSQPQAADVKEAVQAAIAWYKSSGVKVEDTAYVKRPSGSTDDSYNPIQAKAGSTMWYRFYDLDQDVGFFSGRLPTDDPPGVGKKYDIMEIEPERRYGYEWGGSYGTKLFAYSDAVGY</sequence>
<dbReference type="Pfam" id="PF09492">
    <property type="entry name" value="Pec_lyase"/>
    <property type="match status" value="1"/>
</dbReference>
<organism evidence="1 2">
    <name type="scientific">Sorangium cellulosum So0157-2</name>
    <dbReference type="NCBI Taxonomy" id="1254432"/>
    <lineage>
        <taxon>Bacteria</taxon>
        <taxon>Pseudomonadati</taxon>
        <taxon>Myxococcota</taxon>
        <taxon>Polyangia</taxon>
        <taxon>Polyangiales</taxon>
        <taxon>Polyangiaceae</taxon>
        <taxon>Sorangium</taxon>
    </lineage>
</organism>
<dbReference type="NCBIfam" id="TIGR02474">
    <property type="entry name" value="pec_lyase"/>
    <property type="match status" value="1"/>
</dbReference>
<dbReference type="STRING" id="1254432.SCE1572_34530"/>
<gene>
    <name evidence="1" type="ORF">SCE1572_34530</name>
</gene>
<accession>S4Y0X8</accession>
<name>S4Y0X8_SORCE</name>
<evidence type="ECO:0000313" key="1">
    <source>
        <dbReference type="EMBL" id="AGP39152.1"/>
    </source>
</evidence>
<protein>
    <recommendedName>
        <fullName evidence="3">Pectate lyase</fullName>
    </recommendedName>
</protein>
<dbReference type="EMBL" id="CP003969">
    <property type="protein sequence ID" value="AGP39152.1"/>
    <property type="molecule type" value="Genomic_DNA"/>
</dbReference>
<dbReference type="KEGG" id="scu:SCE1572_34530"/>
<dbReference type="InterPro" id="IPR012669">
    <property type="entry name" value="Pectate_lyase"/>
</dbReference>
<dbReference type="SUPFAM" id="SSF81853">
    <property type="entry name" value="Family 10 polysaccharide lyase"/>
    <property type="match status" value="1"/>
</dbReference>
<proteinExistence type="predicted"/>
<reference evidence="1 2" key="1">
    <citation type="journal article" date="2013" name="Sci. Rep.">
        <title>Extraordinary expansion of a Sorangium cellulosum genome from an alkaline milieu.</title>
        <authorList>
            <person name="Han K."/>
            <person name="Li Z.F."/>
            <person name="Peng R."/>
            <person name="Zhu L.P."/>
            <person name="Zhou T."/>
            <person name="Wang L.G."/>
            <person name="Li S.G."/>
            <person name="Zhang X.B."/>
            <person name="Hu W."/>
            <person name="Wu Z.H."/>
            <person name="Qin N."/>
            <person name="Li Y.Z."/>
        </authorList>
    </citation>
    <scope>NUCLEOTIDE SEQUENCE [LARGE SCALE GENOMIC DNA]</scope>
    <source>
        <strain evidence="1 2">So0157-2</strain>
    </source>
</reference>
<dbReference type="RefSeq" id="WP_020738798.1">
    <property type="nucleotide sequence ID" value="NC_021658.1"/>
</dbReference>
<dbReference type="HOGENOM" id="CLU_053823_0_0_7"/>
<dbReference type="Gene3D" id="1.50.10.20">
    <property type="match status" value="1"/>
</dbReference>
<dbReference type="AlphaFoldDB" id="S4Y0X8"/>